<sequence length="131" mass="14577">MDSTKLVAIEIALSLSISREDAAKQNLESPANVTSSAANSLGVLQSAALWFSSFCYRSFPEKVTHLRTVISTISQKLLHIYAITVTYKCVLAESLEIAFVCLKSLLRWRTTEGSDQLQNCRLDYNRDLAES</sequence>
<gene>
    <name evidence="1" type="ORF">PUN28_012094</name>
</gene>
<reference evidence="1 2" key="1">
    <citation type="submission" date="2023-03" db="EMBL/GenBank/DDBJ databases">
        <title>High recombination rates correlate with genetic variation in Cardiocondyla obscurior ants.</title>
        <authorList>
            <person name="Errbii M."/>
        </authorList>
    </citation>
    <scope>NUCLEOTIDE SEQUENCE [LARGE SCALE GENOMIC DNA]</scope>
    <source>
        <strain evidence="1">Alpha-2009</strain>
        <tissue evidence="1">Whole body</tissue>
    </source>
</reference>
<dbReference type="Proteomes" id="UP001430953">
    <property type="component" value="Unassembled WGS sequence"/>
</dbReference>
<accession>A0AAW2FCA3</accession>
<evidence type="ECO:0000313" key="2">
    <source>
        <dbReference type="Proteomes" id="UP001430953"/>
    </source>
</evidence>
<dbReference type="EMBL" id="JADYXP020000012">
    <property type="protein sequence ID" value="KAL0112538.1"/>
    <property type="molecule type" value="Genomic_DNA"/>
</dbReference>
<name>A0AAW2FCA3_9HYME</name>
<evidence type="ECO:0000313" key="1">
    <source>
        <dbReference type="EMBL" id="KAL0112538.1"/>
    </source>
</evidence>
<comment type="caution">
    <text evidence="1">The sequence shown here is derived from an EMBL/GenBank/DDBJ whole genome shotgun (WGS) entry which is preliminary data.</text>
</comment>
<keyword evidence="2" id="KW-1185">Reference proteome</keyword>
<proteinExistence type="predicted"/>
<organism evidence="1 2">
    <name type="scientific">Cardiocondyla obscurior</name>
    <dbReference type="NCBI Taxonomy" id="286306"/>
    <lineage>
        <taxon>Eukaryota</taxon>
        <taxon>Metazoa</taxon>
        <taxon>Ecdysozoa</taxon>
        <taxon>Arthropoda</taxon>
        <taxon>Hexapoda</taxon>
        <taxon>Insecta</taxon>
        <taxon>Pterygota</taxon>
        <taxon>Neoptera</taxon>
        <taxon>Endopterygota</taxon>
        <taxon>Hymenoptera</taxon>
        <taxon>Apocrita</taxon>
        <taxon>Aculeata</taxon>
        <taxon>Formicoidea</taxon>
        <taxon>Formicidae</taxon>
        <taxon>Myrmicinae</taxon>
        <taxon>Cardiocondyla</taxon>
    </lineage>
</organism>
<protein>
    <submittedName>
        <fullName evidence="1">Uncharacterized protein</fullName>
    </submittedName>
</protein>
<dbReference type="AlphaFoldDB" id="A0AAW2FCA3"/>